<accession>A0AAV1HZ90</accession>
<keyword evidence="4" id="KW-0472">Membrane</keyword>
<protein>
    <recommendedName>
        <fullName evidence="5">Type I restriction modification DNA specificity domain-containing protein</fullName>
    </recommendedName>
</protein>
<feature type="domain" description="Type I restriction modification DNA specificity" evidence="5">
    <location>
        <begin position="8"/>
        <end position="147"/>
    </location>
</feature>
<dbReference type="SUPFAM" id="SSF116734">
    <property type="entry name" value="DNA methylase specificity domain"/>
    <property type="match status" value="1"/>
</dbReference>
<dbReference type="Proteomes" id="UP001314263">
    <property type="component" value="Unassembled WGS sequence"/>
</dbReference>
<reference evidence="6 7" key="1">
    <citation type="submission" date="2023-10" db="EMBL/GenBank/DDBJ databases">
        <authorList>
            <person name="Maclean D."/>
            <person name="Macfadyen A."/>
        </authorList>
    </citation>
    <scope>NUCLEOTIDE SEQUENCE [LARGE SCALE GENOMIC DNA]</scope>
</reference>
<keyword evidence="7" id="KW-1185">Reference proteome</keyword>
<dbReference type="EMBL" id="CAUYUE010000004">
    <property type="protein sequence ID" value="CAK0767897.1"/>
    <property type="molecule type" value="Genomic_DNA"/>
</dbReference>
<dbReference type="GO" id="GO:0009307">
    <property type="term" value="P:DNA restriction-modification system"/>
    <property type="evidence" value="ECO:0007669"/>
    <property type="project" value="UniProtKB-KW"/>
</dbReference>
<dbReference type="InterPro" id="IPR044946">
    <property type="entry name" value="Restrct_endonuc_typeI_TRD_sf"/>
</dbReference>
<dbReference type="Gene3D" id="1.10.287.1120">
    <property type="entry name" value="Bipartite methylase S protein"/>
    <property type="match status" value="1"/>
</dbReference>
<dbReference type="GO" id="GO:0003677">
    <property type="term" value="F:DNA binding"/>
    <property type="evidence" value="ECO:0007669"/>
    <property type="project" value="UniProtKB-KW"/>
</dbReference>
<evidence type="ECO:0000256" key="2">
    <source>
        <dbReference type="ARBA" id="ARBA00022747"/>
    </source>
</evidence>
<keyword evidence="4" id="KW-1133">Transmembrane helix</keyword>
<evidence type="ECO:0000259" key="5">
    <source>
        <dbReference type="Pfam" id="PF01420"/>
    </source>
</evidence>
<keyword evidence="2" id="KW-0680">Restriction system</keyword>
<evidence type="ECO:0000313" key="7">
    <source>
        <dbReference type="Proteomes" id="UP001314263"/>
    </source>
</evidence>
<organism evidence="6 7">
    <name type="scientific">Coccomyxa viridis</name>
    <dbReference type="NCBI Taxonomy" id="1274662"/>
    <lineage>
        <taxon>Eukaryota</taxon>
        <taxon>Viridiplantae</taxon>
        <taxon>Chlorophyta</taxon>
        <taxon>core chlorophytes</taxon>
        <taxon>Trebouxiophyceae</taxon>
        <taxon>Trebouxiophyceae incertae sedis</taxon>
        <taxon>Coccomyxaceae</taxon>
        <taxon>Coccomyxa</taxon>
    </lineage>
</organism>
<dbReference type="Pfam" id="PF01420">
    <property type="entry name" value="Methylase_S"/>
    <property type="match status" value="1"/>
</dbReference>
<comment type="similarity">
    <text evidence="1">Belongs to the type-I restriction system S methylase family.</text>
</comment>
<comment type="caution">
    <text evidence="6">The sequence shown here is derived from an EMBL/GenBank/DDBJ whole genome shotgun (WGS) entry which is preliminary data.</text>
</comment>
<sequence>MTTFAAPLEDLCTIRTTGIRYARDDIVDGDYPVVGSGRAPRGLHNESNVDENTIVISRTGCFGHVTRYTERIFLTDEAYYITEIDPCVDPDFLFWYLKRLAHNKLRKRNYTNWRPLSASRLSNLMVIVPDMLVQQRVVRALEQHEATGSLGQSGKTLRDLRALALLAGMSNMKIKAMTVEREGGLCLRIACILRFLIICLMYLTGSLALLWALDCVDLESGRARLTLTLVDDVQHDAQDGCVDTQQHEAAVPLSSTLTQDPVWRAWLTTFCIEEGVEAGVDEHVGSVPARHCWYWVKASL</sequence>
<evidence type="ECO:0000313" key="6">
    <source>
        <dbReference type="EMBL" id="CAK0767897.1"/>
    </source>
</evidence>
<gene>
    <name evidence="6" type="ORF">CVIRNUC_003508</name>
</gene>
<keyword evidence="3" id="KW-0238">DNA-binding</keyword>
<dbReference type="InterPro" id="IPR000055">
    <property type="entry name" value="Restrct_endonuc_typeI_TRD"/>
</dbReference>
<evidence type="ECO:0000256" key="1">
    <source>
        <dbReference type="ARBA" id="ARBA00010923"/>
    </source>
</evidence>
<evidence type="ECO:0000256" key="3">
    <source>
        <dbReference type="ARBA" id="ARBA00023125"/>
    </source>
</evidence>
<name>A0AAV1HZ90_9CHLO</name>
<dbReference type="AlphaFoldDB" id="A0AAV1HZ90"/>
<evidence type="ECO:0000256" key="4">
    <source>
        <dbReference type="SAM" id="Phobius"/>
    </source>
</evidence>
<keyword evidence="4" id="KW-0812">Transmembrane</keyword>
<feature type="transmembrane region" description="Helical" evidence="4">
    <location>
        <begin position="185"/>
        <end position="213"/>
    </location>
</feature>
<dbReference type="Gene3D" id="3.90.220.20">
    <property type="entry name" value="DNA methylase specificity domains"/>
    <property type="match status" value="1"/>
</dbReference>
<proteinExistence type="inferred from homology"/>